<sequence length="190" mass="18958">MLMATGADPDPGFAFLLCWGIAAFSTGCVLAFDLRGAGGRFAAFLEAQRAQSGRTAPPRGASALRPVGAVLVLVGAGAGAAVFGAAEVFSVDADSLFARDRDLGALTTAFPFVGLLALAGLRHRRGPLRAARATGRAAVRAGALLSSLAVLALTACLTLGLFTLGAFVLALTAATAAVTFLSLPGRKGGA</sequence>
<feature type="transmembrane region" description="Helical" evidence="1">
    <location>
        <begin position="12"/>
        <end position="32"/>
    </location>
</feature>
<evidence type="ECO:0000256" key="1">
    <source>
        <dbReference type="SAM" id="Phobius"/>
    </source>
</evidence>
<dbReference type="EMBL" id="BSRX01000045">
    <property type="protein sequence ID" value="GLW57974.1"/>
    <property type="molecule type" value="Genomic_DNA"/>
</dbReference>
<dbReference type="AlphaFoldDB" id="A0A9W6UR70"/>
<keyword evidence="1" id="KW-0812">Transmembrane</keyword>
<feature type="transmembrane region" description="Helical" evidence="1">
    <location>
        <begin position="166"/>
        <end position="183"/>
    </location>
</feature>
<reference evidence="2" key="1">
    <citation type="submission" date="2023-02" db="EMBL/GenBank/DDBJ databases">
        <title>Kitasatospora phosalacinea NBRC 14362.</title>
        <authorList>
            <person name="Ichikawa N."/>
            <person name="Sato H."/>
            <person name="Tonouchi N."/>
        </authorList>
    </citation>
    <scope>NUCLEOTIDE SEQUENCE</scope>
    <source>
        <strain evidence="2">NBRC 14362</strain>
    </source>
</reference>
<name>A0A9W6UR70_9ACTN</name>
<feature type="transmembrane region" description="Helical" evidence="1">
    <location>
        <begin position="141"/>
        <end position="160"/>
    </location>
</feature>
<evidence type="ECO:0000313" key="3">
    <source>
        <dbReference type="Proteomes" id="UP001165143"/>
    </source>
</evidence>
<feature type="transmembrane region" description="Helical" evidence="1">
    <location>
        <begin position="63"/>
        <end position="83"/>
    </location>
</feature>
<comment type="caution">
    <text evidence="2">The sequence shown here is derived from an EMBL/GenBank/DDBJ whole genome shotgun (WGS) entry which is preliminary data.</text>
</comment>
<accession>A0A9W6UR70</accession>
<gene>
    <name evidence="2" type="ORF">Kpho01_59850</name>
</gene>
<organism evidence="2 3">
    <name type="scientific">Kitasatospora phosalacinea</name>
    <dbReference type="NCBI Taxonomy" id="2065"/>
    <lineage>
        <taxon>Bacteria</taxon>
        <taxon>Bacillati</taxon>
        <taxon>Actinomycetota</taxon>
        <taxon>Actinomycetes</taxon>
        <taxon>Kitasatosporales</taxon>
        <taxon>Streptomycetaceae</taxon>
        <taxon>Kitasatospora</taxon>
    </lineage>
</organism>
<keyword evidence="1" id="KW-0472">Membrane</keyword>
<protein>
    <submittedName>
        <fullName evidence="2">Uncharacterized protein</fullName>
    </submittedName>
</protein>
<proteinExistence type="predicted"/>
<keyword evidence="1" id="KW-1133">Transmembrane helix</keyword>
<dbReference type="Proteomes" id="UP001165143">
    <property type="component" value="Unassembled WGS sequence"/>
</dbReference>
<dbReference type="RefSeq" id="WP_033253544.1">
    <property type="nucleotide sequence ID" value="NZ_BSRX01000045.1"/>
</dbReference>
<evidence type="ECO:0000313" key="2">
    <source>
        <dbReference type="EMBL" id="GLW57974.1"/>
    </source>
</evidence>
<feature type="transmembrane region" description="Helical" evidence="1">
    <location>
        <begin position="103"/>
        <end position="121"/>
    </location>
</feature>